<sequence length="543" mass="61856">MILMYCIVLITFTLFQYSYSLQTGFTCETSVTLKCPEATKLIILEVAYSSECPSFHEEKDDTSIYAPSRCIGYYRDRANSLCNGQQNCTIDNNLGQRPSFFIGKQANCAFKGQSINIDYSCIPDFYSSKLPRIDICSLQSLHGVTEGFIHTPNYPSGYPNNRACSKTVPSPDDGHRLKVYALDFDIEGLSVLRLLGVKRVNDWLQINNSGEKMFGTRPAYTLLFDDIIEASLMFKSDFANTKRPYNGFLLYFIVTPIRGTRPTTTPMTTTTTTEQTSTIVPIILSNKEESIPLVASKTSALVSNDHQHQSNTGLTLLVILLSGILFVILCAFILYKRRNDRRIRYLSDTFNSFFPTRTKNVTLNTTDNSDEATLNTTVQSKLDVSSMNNDEKYQKMNDYDNKFVQTPTLKHVNINERRESQEKQIFIENLKTCPSPYSAYRRTERKFNSKEQIDNELNSNSNIYSQDPLAKSNASQKNDNNSLLYEYVDLNQPQPQQQQPIEESKGDQDDEEVIYDVINPNNERPVQPETDYESSMYAIPKNV</sequence>
<dbReference type="EMBL" id="CAJNOI010000001">
    <property type="protein sequence ID" value="CAF0720055.1"/>
    <property type="molecule type" value="Genomic_DNA"/>
</dbReference>
<evidence type="ECO:0000313" key="9">
    <source>
        <dbReference type="EMBL" id="CAF0892417.1"/>
    </source>
</evidence>
<feature type="region of interest" description="Disordered" evidence="3">
    <location>
        <begin position="492"/>
        <end position="543"/>
    </location>
</feature>
<dbReference type="InterPro" id="IPR035914">
    <property type="entry name" value="Sperma_CUB_dom_sf"/>
</dbReference>
<dbReference type="EMBL" id="CAJNOM010000037">
    <property type="protein sequence ID" value="CAF0881515.1"/>
    <property type="molecule type" value="Genomic_DNA"/>
</dbReference>
<dbReference type="OrthoDB" id="10009301at2759"/>
<dbReference type="AlphaFoldDB" id="A0A813Z2U8"/>
<name>A0A813Z2U8_9BILA</name>
<keyword evidence="4" id="KW-1133">Transmembrane helix</keyword>
<dbReference type="PROSITE" id="PS01180">
    <property type="entry name" value="CUB"/>
    <property type="match status" value="1"/>
</dbReference>
<evidence type="ECO:0000256" key="5">
    <source>
        <dbReference type="SAM" id="SignalP"/>
    </source>
</evidence>
<proteinExistence type="predicted"/>
<reference evidence="9" key="1">
    <citation type="submission" date="2021-02" db="EMBL/GenBank/DDBJ databases">
        <authorList>
            <person name="Nowell W R."/>
        </authorList>
    </citation>
    <scope>NUCLEOTIDE SEQUENCE</scope>
</reference>
<organism evidence="9 10">
    <name type="scientific">Adineta steineri</name>
    <dbReference type="NCBI Taxonomy" id="433720"/>
    <lineage>
        <taxon>Eukaryota</taxon>
        <taxon>Metazoa</taxon>
        <taxon>Spiralia</taxon>
        <taxon>Gnathifera</taxon>
        <taxon>Rotifera</taxon>
        <taxon>Eurotatoria</taxon>
        <taxon>Bdelloidea</taxon>
        <taxon>Adinetida</taxon>
        <taxon>Adinetidae</taxon>
        <taxon>Adineta</taxon>
    </lineage>
</organism>
<feature type="domain" description="CUB" evidence="6">
    <location>
        <begin position="136"/>
        <end position="255"/>
    </location>
</feature>
<dbReference type="CDD" id="cd22823">
    <property type="entry name" value="Gal_Rha_Lectin"/>
    <property type="match status" value="1"/>
</dbReference>
<evidence type="ECO:0000256" key="3">
    <source>
        <dbReference type="SAM" id="MobiDB-lite"/>
    </source>
</evidence>
<keyword evidence="1" id="KW-1015">Disulfide bond</keyword>
<evidence type="ECO:0000313" key="7">
    <source>
        <dbReference type="EMBL" id="CAF0720055.1"/>
    </source>
</evidence>
<protein>
    <recommendedName>
        <fullName evidence="6">CUB domain-containing protein</fullName>
    </recommendedName>
</protein>
<keyword evidence="5" id="KW-0732">Signal</keyword>
<dbReference type="Gene3D" id="2.60.120.290">
    <property type="entry name" value="Spermadhesin, CUB domain"/>
    <property type="match status" value="1"/>
</dbReference>
<evidence type="ECO:0000256" key="2">
    <source>
        <dbReference type="PROSITE-ProRule" id="PRU00059"/>
    </source>
</evidence>
<dbReference type="InterPro" id="IPR000859">
    <property type="entry name" value="CUB_dom"/>
</dbReference>
<dbReference type="CDD" id="cd00041">
    <property type="entry name" value="CUB"/>
    <property type="match status" value="1"/>
</dbReference>
<evidence type="ECO:0000313" key="10">
    <source>
        <dbReference type="Proteomes" id="UP000663832"/>
    </source>
</evidence>
<feature type="transmembrane region" description="Helical" evidence="4">
    <location>
        <begin position="313"/>
        <end position="335"/>
    </location>
</feature>
<comment type="caution">
    <text evidence="9">The sequence shown here is derived from an EMBL/GenBank/DDBJ whole genome shotgun (WGS) entry which is preliminary data.</text>
</comment>
<dbReference type="EMBL" id="CAJNOM010000040">
    <property type="protein sequence ID" value="CAF0892417.1"/>
    <property type="molecule type" value="Genomic_DNA"/>
</dbReference>
<feature type="chain" id="PRO_5035683530" description="CUB domain-containing protein" evidence="5">
    <location>
        <begin position="21"/>
        <end position="543"/>
    </location>
</feature>
<evidence type="ECO:0000313" key="8">
    <source>
        <dbReference type="EMBL" id="CAF0881515.1"/>
    </source>
</evidence>
<dbReference type="SUPFAM" id="SSF49854">
    <property type="entry name" value="Spermadhesin, CUB domain"/>
    <property type="match status" value="1"/>
</dbReference>
<keyword evidence="4" id="KW-0472">Membrane</keyword>
<feature type="signal peptide" evidence="5">
    <location>
        <begin position="1"/>
        <end position="20"/>
    </location>
</feature>
<evidence type="ECO:0000256" key="1">
    <source>
        <dbReference type="ARBA" id="ARBA00023157"/>
    </source>
</evidence>
<feature type="region of interest" description="Disordered" evidence="3">
    <location>
        <begin position="457"/>
        <end position="477"/>
    </location>
</feature>
<keyword evidence="4" id="KW-0812">Transmembrane</keyword>
<gene>
    <name evidence="7" type="ORF">BJG266_LOCUS168</name>
    <name evidence="8" type="ORF">QVE165_LOCUS8442</name>
    <name evidence="9" type="ORF">QVE165_LOCUS9022</name>
</gene>
<comment type="caution">
    <text evidence="2">Lacks conserved residue(s) required for the propagation of feature annotation.</text>
</comment>
<dbReference type="Proteomes" id="UP000663832">
    <property type="component" value="Unassembled WGS sequence"/>
</dbReference>
<keyword evidence="10" id="KW-1185">Reference proteome</keyword>
<evidence type="ECO:0000256" key="4">
    <source>
        <dbReference type="SAM" id="Phobius"/>
    </source>
</evidence>
<evidence type="ECO:0000259" key="6">
    <source>
        <dbReference type="PROSITE" id="PS01180"/>
    </source>
</evidence>
<dbReference type="Proteomes" id="UP000663877">
    <property type="component" value="Unassembled WGS sequence"/>
</dbReference>
<accession>A0A813Z2U8</accession>